<dbReference type="PANTHER" id="PTHR36460:SF1">
    <property type="entry name" value="UPF0132 DOMAIN PROTEIN (AFU_ORTHOLOGUE AFUA_3G10255)"/>
    <property type="match status" value="1"/>
</dbReference>
<dbReference type="OrthoDB" id="5546837at2759"/>
<organism evidence="6 7">
    <name type="scientific">Gymnopilus dilepis</name>
    <dbReference type="NCBI Taxonomy" id="231916"/>
    <lineage>
        <taxon>Eukaryota</taxon>
        <taxon>Fungi</taxon>
        <taxon>Dikarya</taxon>
        <taxon>Basidiomycota</taxon>
        <taxon>Agaricomycotina</taxon>
        <taxon>Agaricomycetes</taxon>
        <taxon>Agaricomycetidae</taxon>
        <taxon>Agaricales</taxon>
        <taxon>Agaricineae</taxon>
        <taxon>Hymenogastraceae</taxon>
        <taxon>Gymnopilus</taxon>
    </lineage>
</organism>
<dbReference type="AlphaFoldDB" id="A0A409VBM3"/>
<dbReference type="GO" id="GO:0016020">
    <property type="term" value="C:membrane"/>
    <property type="evidence" value="ECO:0007669"/>
    <property type="project" value="UniProtKB-SubCell"/>
</dbReference>
<dbReference type="STRING" id="231916.A0A409VBM3"/>
<proteinExistence type="predicted"/>
<evidence type="ECO:0000256" key="5">
    <source>
        <dbReference type="SAM" id="Phobius"/>
    </source>
</evidence>
<accession>A0A409VBM3</accession>
<name>A0A409VBM3_9AGAR</name>
<comment type="subcellular location">
    <subcellularLocation>
        <location evidence="1">Membrane</location>
        <topology evidence="1">Multi-pass membrane protein</topology>
    </subcellularLocation>
</comment>
<evidence type="ECO:0000256" key="2">
    <source>
        <dbReference type="ARBA" id="ARBA00022692"/>
    </source>
</evidence>
<evidence type="ECO:0000313" key="6">
    <source>
        <dbReference type="EMBL" id="PPQ64401.1"/>
    </source>
</evidence>
<dbReference type="EMBL" id="NHYE01005667">
    <property type="protein sequence ID" value="PPQ64401.1"/>
    <property type="molecule type" value="Genomic_DNA"/>
</dbReference>
<keyword evidence="4 5" id="KW-0472">Membrane</keyword>
<evidence type="ECO:0000313" key="7">
    <source>
        <dbReference type="Proteomes" id="UP000284706"/>
    </source>
</evidence>
<keyword evidence="2 5" id="KW-0812">Transmembrane</keyword>
<protein>
    <submittedName>
        <fullName evidence="6">Uncharacterized protein</fullName>
    </submittedName>
</protein>
<reference evidence="6 7" key="1">
    <citation type="journal article" date="2018" name="Evol. Lett.">
        <title>Horizontal gene cluster transfer increased hallucinogenic mushroom diversity.</title>
        <authorList>
            <person name="Reynolds H.T."/>
            <person name="Vijayakumar V."/>
            <person name="Gluck-Thaler E."/>
            <person name="Korotkin H.B."/>
            <person name="Matheny P.B."/>
            <person name="Slot J.C."/>
        </authorList>
    </citation>
    <scope>NUCLEOTIDE SEQUENCE [LARGE SCALE GENOMIC DNA]</scope>
    <source>
        <strain evidence="6 7">SRW20</strain>
    </source>
</reference>
<dbReference type="PANTHER" id="PTHR36460">
    <property type="entry name" value="UPF0132 DOMAIN PROTEIN (AFU_ORTHOLOGUE AFUA_3G10255)"/>
    <property type="match status" value="1"/>
</dbReference>
<keyword evidence="3 5" id="KW-1133">Transmembrane helix</keyword>
<feature type="transmembrane region" description="Helical" evidence="5">
    <location>
        <begin position="127"/>
        <end position="150"/>
    </location>
</feature>
<dbReference type="Proteomes" id="UP000284706">
    <property type="component" value="Unassembled WGS sequence"/>
</dbReference>
<comment type="caution">
    <text evidence="6">The sequence shown here is derived from an EMBL/GenBank/DDBJ whole genome shotgun (WGS) entry which is preliminary data.</text>
</comment>
<gene>
    <name evidence="6" type="ORF">CVT26_002108</name>
</gene>
<sequence>MSASQFASFAAYTPPPDEHARIVTTSVPQRQSRLGSAWFPEQDSYQSGGIPTFGSHYSNELPTQDVTTNQWQTRYGWRIDILAAAAYVLGPLSETENDYVRFHAYQSALLTTPAILCRLFVSLFQSLSWLAGALTFIILAFQLLLAFLAYRGASGNSLTSYHAPLVGRIAEDWVAEE</sequence>
<evidence type="ECO:0000256" key="3">
    <source>
        <dbReference type="ARBA" id="ARBA00022989"/>
    </source>
</evidence>
<dbReference type="InParanoid" id="A0A409VBM3"/>
<evidence type="ECO:0000256" key="1">
    <source>
        <dbReference type="ARBA" id="ARBA00004141"/>
    </source>
</evidence>
<keyword evidence="7" id="KW-1185">Reference proteome</keyword>
<evidence type="ECO:0000256" key="4">
    <source>
        <dbReference type="ARBA" id="ARBA00023136"/>
    </source>
</evidence>